<organism evidence="2 3">
    <name type="scientific">Eumeta variegata</name>
    <name type="common">Bagworm moth</name>
    <name type="synonym">Eumeta japonica</name>
    <dbReference type="NCBI Taxonomy" id="151549"/>
    <lineage>
        <taxon>Eukaryota</taxon>
        <taxon>Metazoa</taxon>
        <taxon>Ecdysozoa</taxon>
        <taxon>Arthropoda</taxon>
        <taxon>Hexapoda</taxon>
        <taxon>Insecta</taxon>
        <taxon>Pterygota</taxon>
        <taxon>Neoptera</taxon>
        <taxon>Endopterygota</taxon>
        <taxon>Lepidoptera</taxon>
        <taxon>Glossata</taxon>
        <taxon>Ditrysia</taxon>
        <taxon>Tineoidea</taxon>
        <taxon>Psychidae</taxon>
        <taxon>Oiketicinae</taxon>
        <taxon>Eumeta</taxon>
    </lineage>
</organism>
<dbReference type="Proteomes" id="UP000299102">
    <property type="component" value="Unassembled WGS sequence"/>
</dbReference>
<feature type="compositionally biased region" description="Polar residues" evidence="1">
    <location>
        <begin position="66"/>
        <end position="81"/>
    </location>
</feature>
<evidence type="ECO:0000256" key="1">
    <source>
        <dbReference type="SAM" id="MobiDB-lite"/>
    </source>
</evidence>
<evidence type="ECO:0000313" key="2">
    <source>
        <dbReference type="EMBL" id="GBP95475.1"/>
    </source>
</evidence>
<dbReference type="AlphaFoldDB" id="A0A4C2A906"/>
<feature type="region of interest" description="Disordered" evidence="1">
    <location>
        <begin position="54"/>
        <end position="81"/>
    </location>
</feature>
<protein>
    <submittedName>
        <fullName evidence="2">Uncharacterized protein</fullName>
    </submittedName>
</protein>
<sequence>MRRRHPYAVMAAFPLTESKPLAFYIAAIRYSGGGCDIYKLQRDRCIRNLSYAKATAGSSKDPPINSAPTTSPTRTSKPWCR</sequence>
<dbReference type="EMBL" id="BGZK01002636">
    <property type="protein sequence ID" value="GBP95475.1"/>
    <property type="molecule type" value="Genomic_DNA"/>
</dbReference>
<reference evidence="2 3" key="1">
    <citation type="journal article" date="2019" name="Commun. Biol.">
        <title>The bagworm genome reveals a unique fibroin gene that provides high tensile strength.</title>
        <authorList>
            <person name="Kono N."/>
            <person name="Nakamura H."/>
            <person name="Ohtoshi R."/>
            <person name="Tomita M."/>
            <person name="Numata K."/>
            <person name="Arakawa K."/>
        </authorList>
    </citation>
    <scope>NUCLEOTIDE SEQUENCE [LARGE SCALE GENOMIC DNA]</scope>
</reference>
<keyword evidence="3" id="KW-1185">Reference proteome</keyword>
<evidence type="ECO:0000313" key="3">
    <source>
        <dbReference type="Proteomes" id="UP000299102"/>
    </source>
</evidence>
<proteinExistence type="predicted"/>
<gene>
    <name evidence="2" type="ORF">EVAR_62826_1</name>
</gene>
<accession>A0A4C2A906</accession>
<comment type="caution">
    <text evidence="2">The sequence shown here is derived from an EMBL/GenBank/DDBJ whole genome shotgun (WGS) entry which is preliminary data.</text>
</comment>
<name>A0A4C2A906_EUMVA</name>